<feature type="transmembrane region" description="Helical" evidence="1">
    <location>
        <begin position="12"/>
        <end position="31"/>
    </location>
</feature>
<evidence type="ECO:0000313" key="2">
    <source>
        <dbReference type="EMBL" id="KGE61734.1"/>
    </source>
</evidence>
<reference evidence="2" key="1">
    <citation type="submission" date="2013-05" db="EMBL/GenBank/DDBJ databases">
        <title>The Genome Sequence of Fusobacterium sp. 2_1_31.</title>
        <authorList>
            <consortium name="The Broad Institute Genomics Platform"/>
            <person name="Earl A."/>
            <person name="Ward D."/>
            <person name="Feldgarden M."/>
            <person name="Gevers D."/>
            <person name="Ambrose C."/>
            <person name="Strauss J."/>
            <person name="Allen-Vercoe E."/>
            <person name="Walker B."/>
            <person name="Young S."/>
            <person name="Zeng Q."/>
            <person name="Gargeya S."/>
            <person name="Fitzgerald M."/>
            <person name="Haas B."/>
            <person name="Abouelleil A."/>
            <person name="Allen A.W."/>
            <person name="Alvarado L."/>
            <person name="Arachchi H.M."/>
            <person name="Berlin A.M."/>
            <person name="Chapman S.B."/>
            <person name="Gainer-Dewar J."/>
            <person name="Goldberg J."/>
            <person name="Griggs A."/>
            <person name="Gujja S."/>
            <person name="Hansen M."/>
            <person name="Howarth C."/>
            <person name="Imamovic A."/>
            <person name="Ireland A."/>
            <person name="Larimer J."/>
            <person name="McCowan C."/>
            <person name="Murphy C."/>
            <person name="Pearson M."/>
            <person name="Poon T.W."/>
            <person name="Priest M."/>
            <person name="Roberts A."/>
            <person name="Saif S."/>
            <person name="Shea T."/>
            <person name="Sisk P."/>
            <person name="Sykes S."/>
            <person name="Wortman J."/>
            <person name="Nusbaum C."/>
            <person name="Birren B."/>
        </authorList>
    </citation>
    <scope>NUCLEOTIDE SEQUENCE [LARGE SCALE GENOMIC DNA]</scope>
    <source>
        <strain evidence="2">2_1_31</strain>
    </source>
</reference>
<gene>
    <name evidence="2" type="ORF">FSAG_001955</name>
</gene>
<keyword evidence="1" id="KW-0812">Transmembrane</keyword>
<organism evidence="2 3">
    <name type="scientific">Fusobacterium periodonticum 2_1_31</name>
    <dbReference type="NCBI Taxonomy" id="469599"/>
    <lineage>
        <taxon>Bacteria</taxon>
        <taxon>Fusobacteriati</taxon>
        <taxon>Fusobacteriota</taxon>
        <taxon>Fusobacteriia</taxon>
        <taxon>Fusobacteriales</taxon>
        <taxon>Fusobacteriaceae</taxon>
        <taxon>Fusobacterium</taxon>
    </lineage>
</organism>
<evidence type="ECO:0000313" key="3">
    <source>
        <dbReference type="Proteomes" id="UP000003301"/>
    </source>
</evidence>
<keyword evidence="3" id="KW-1185">Reference proteome</keyword>
<dbReference type="Proteomes" id="UP000003301">
    <property type="component" value="Unassembled WGS sequence"/>
</dbReference>
<proteinExistence type="predicted"/>
<comment type="caution">
    <text evidence="2">The sequence shown here is derived from an EMBL/GenBank/DDBJ whole genome shotgun (WGS) entry which is preliminary data.</text>
</comment>
<dbReference type="EMBL" id="ACDC03000054">
    <property type="protein sequence ID" value="KGE61734.1"/>
    <property type="molecule type" value="Genomic_DNA"/>
</dbReference>
<accession>A0ABR4WIQ8</accession>
<keyword evidence="1" id="KW-0472">Membrane</keyword>
<protein>
    <submittedName>
        <fullName evidence="2">Uncharacterized protein</fullName>
    </submittedName>
</protein>
<sequence length="152" mass="18554">MEKHKKILKKIIFIFFILPIYFFSTILANYLQHYEYTFKDTNGIKEYNIFSNGRYGYINLENDMYIEGQTGDFKIKEVYENNDYFIGCDFNYNYETDKIGKRYYIVVDKNKSTMKIFSEEEFKEKFKNISNQEFINIYSFFKKRGTKFASYK</sequence>
<evidence type="ECO:0000256" key="1">
    <source>
        <dbReference type="SAM" id="Phobius"/>
    </source>
</evidence>
<keyword evidence="1" id="KW-1133">Transmembrane helix</keyword>
<name>A0ABR4WIQ8_9FUSO</name>